<gene>
    <name evidence="5" type="ORF">D9756_000744</name>
</gene>
<protein>
    <submittedName>
        <fullName evidence="5">Uncharacterized protein</fullName>
    </submittedName>
</protein>
<feature type="compositionally biased region" description="Basic and acidic residues" evidence="4">
    <location>
        <begin position="294"/>
        <end position="307"/>
    </location>
</feature>
<feature type="region of interest" description="Disordered" evidence="4">
    <location>
        <begin position="241"/>
        <end position="333"/>
    </location>
</feature>
<dbReference type="GO" id="GO:0000445">
    <property type="term" value="C:THO complex part of transcription export complex"/>
    <property type="evidence" value="ECO:0007669"/>
    <property type="project" value="InterPro"/>
</dbReference>
<evidence type="ECO:0000256" key="4">
    <source>
        <dbReference type="SAM" id="MobiDB-lite"/>
    </source>
</evidence>
<feature type="coiled-coil region" evidence="3">
    <location>
        <begin position="103"/>
        <end position="191"/>
    </location>
</feature>
<comment type="subcellular location">
    <subcellularLocation>
        <location evidence="1">Nucleus</location>
    </subcellularLocation>
</comment>
<organism evidence="5 6">
    <name type="scientific">Leucocoprinus leucothites</name>
    <dbReference type="NCBI Taxonomy" id="201217"/>
    <lineage>
        <taxon>Eukaryota</taxon>
        <taxon>Fungi</taxon>
        <taxon>Dikarya</taxon>
        <taxon>Basidiomycota</taxon>
        <taxon>Agaricomycotina</taxon>
        <taxon>Agaricomycetes</taxon>
        <taxon>Agaricomycetidae</taxon>
        <taxon>Agaricales</taxon>
        <taxon>Agaricineae</taxon>
        <taxon>Agaricaceae</taxon>
        <taxon>Leucocoprinus</taxon>
    </lineage>
</organism>
<dbReference type="GO" id="GO:0006397">
    <property type="term" value="P:mRNA processing"/>
    <property type="evidence" value="ECO:0007669"/>
    <property type="project" value="InterPro"/>
</dbReference>
<evidence type="ECO:0000313" key="6">
    <source>
        <dbReference type="Proteomes" id="UP000559027"/>
    </source>
</evidence>
<sequence length="333" mass="37243">MPLHSSQNNPSTIMAPPTNIIPTLTMEEEDNIVLARITNDERPLKRVIKKFHSYVNAAANPTPASKPADDPVQQMESIDDAKEAFLVELASLQLLLKKSVMTCEAETRQVENYQMERYKIEQEHESLEIQIKELKVALEHAQILRRRKMEYDVVAEKIHTLPSREELEQEIASLENDMAAIHSENETQEKMIQGHKSALDSIVAELASLRFLGRDKDTMSEAPSGRATPVLEVAAGLLTDAHTDASTRANSDMPTPSAREDAEEEKTSDEPESQKITDSNPDDDIEMGELEEDPKEKEAAVKKKPLAEELEEGETFDGSSELSEPPDDSEEEL</sequence>
<dbReference type="OrthoDB" id="205166at2759"/>
<dbReference type="Proteomes" id="UP000559027">
    <property type="component" value="Unassembled WGS sequence"/>
</dbReference>
<feature type="compositionally biased region" description="Polar residues" evidence="4">
    <location>
        <begin position="244"/>
        <end position="254"/>
    </location>
</feature>
<feature type="compositionally biased region" description="Acidic residues" evidence="4">
    <location>
        <begin position="324"/>
        <end position="333"/>
    </location>
</feature>
<name>A0A8H5GF96_9AGAR</name>
<dbReference type="AlphaFoldDB" id="A0A8H5GF96"/>
<dbReference type="EMBL" id="JAACJO010000001">
    <property type="protein sequence ID" value="KAF5363730.1"/>
    <property type="molecule type" value="Genomic_DNA"/>
</dbReference>
<comment type="caution">
    <text evidence="5">The sequence shown here is derived from an EMBL/GenBank/DDBJ whole genome shotgun (WGS) entry which is preliminary data.</text>
</comment>
<evidence type="ECO:0000256" key="1">
    <source>
        <dbReference type="ARBA" id="ARBA00004123"/>
    </source>
</evidence>
<keyword evidence="2" id="KW-0539">Nucleus</keyword>
<evidence type="ECO:0000313" key="5">
    <source>
        <dbReference type="EMBL" id="KAF5363730.1"/>
    </source>
</evidence>
<dbReference type="InterPro" id="IPR008501">
    <property type="entry name" value="THOC7/Mft1"/>
</dbReference>
<keyword evidence="3" id="KW-0175">Coiled coil</keyword>
<evidence type="ECO:0000256" key="2">
    <source>
        <dbReference type="ARBA" id="ARBA00023242"/>
    </source>
</evidence>
<keyword evidence="6" id="KW-1185">Reference proteome</keyword>
<dbReference type="Pfam" id="PF05615">
    <property type="entry name" value="THOC7"/>
    <property type="match status" value="1"/>
</dbReference>
<reference evidence="5 6" key="1">
    <citation type="journal article" date="2020" name="ISME J.">
        <title>Uncovering the hidden diversity of litter-decomposition mechanisms in mushroom-forming fungi.</title>
        <authorList>
            <person name="Floudas D."/>
            <person name="Bentzer J."/>
            <person name="Ahren D."/>
            <person name="Johansson T."/>
            <person name="Persson P."/>
            <person name="Tunlid A."/>
        </authorList>
    </citation>
    <scope>NUCLEOTIDE SEQUENCE [LARGE SCALE GENOMIC DNA]</scope>
    <source>
        <strain evidence="5 6">CBS 146.42</strain>
    </source>
</reference>
<evidence type="ECO:0000256" key="3">
    <source>
        <dbReference type="SAM" id="Coils"/>
    </source>
</evidence>
<proteinExistence type="predicted"/>
<feature type="compositionally biased region" description="Acidic residues" evidence="4">
    <location>
        <begin position="280"/>
        <end position="293"/>
    </location>
</feature>
<accession>A0A8H5GF96</accession>